<evidence type="ECO:0000256" key="16">
    <source>
        <dbReference type="RuleBase" id="RU003357"/>
    </source>
</evidence>
<evidence type="ECO:0000313" key="18">
    <source>
        <dbReference type="EMBL" id="MCT9809985.1"/>
    </source>
</evidence>
<evidence type="ECO:0000256" key="6">
    <source>
        <dbReference type="ARBA" id="ARBA00022692"/>
    </source>
</evidence>
<dbReference type="NCBIfam" id="TIGR01783">
    <property type="entry name" value="TonB-siderophor"/>
    <property type="match status" value="1"/>
</dbReference>
<evidence type="ECO:0000256" key="14">
    <source>
        <dbReference type="PROSITE-ProRule" id="PRU01360"/>
    </source>
</evidence>
<evidence type="ECO:0000256" key="2">
    <source>
        <dbReference type="ARBA" id="ARBA00009810"/>
    </source>
</evidence>
<dbReference type="CDD" id="cd01347">
    <property type="entry name" value="ligand_gated_channel"/>
    <property type="match status" value="1"/>
</dbReference>
<comment type="similarity">
    <text evidence="2 14 16">Belongs to the TonB-dependent receptor family.</text>
</comment>
<dbReference type="InterPro" id="IPR036942">
    <property type="entry name" value="Beta-barrel_TonB_sf"/>
</dbReference>
<comment type="caution">
    <text evidence="18">The sequence shown here is derived from an EMBL/GenBank/DDBJ whole genome shotgun (WGS) entry which is preliminary data.</text>
</comment>
<dbReference type="RefSeq" id="WP_261498968.1">
    <property type="nucleotide sequence ID" value="NZ_JAODYH010000003.1"/>
</dbReference>
<keyword evidence="8" id="KW-0408">Iron</keyword>
<feature type="domain" description="Secretin/TonB short N-terminal" evidence="17">
    <location>
        <begin position="96"/>
        <end position="147"/>
    </location>
</feature>
<gene>
    <name evidence="18" type="ORF">N0K08_05020</name>
</gene>
<dbReference type="InterPro" id="IPR000531">
    <property type="entry name" value="Beta-barrel_TonB"/>
</dbReference>
<dbReference type="SMART" id="SM00965">
    <property type="entry name" value="STN"/>
    <property type="match status" value="1"/>
</dbReference>
<dbReference type="PROSITE" id="PS52016">
    <property type="entry name" value="TONB_DEPENDENT_REC_3"/>
    <property type="match status" value="1"/>
</dbReference>
<evidence type="ECO:0000256" key="15">
    <source>
        <dbReference type="PROSITE-ProRule" id="PRU10144"/>
    </source>
</evidence>
<evidence type="ECO:0000256" key="4">
    <source>
        <dbReference type="ARBA" id="ARBA00022452"/>
    </source>
</evidence>
<dbReference type="PROSITE" id="PS01156">
    <property type="entry name" value="TONB_DEPENDENT_REC_2"/>
    <property type="match status" value="1"/>
</dbReference>
<evidence type="ECO:0000256" key="13">
    <source>
        <dbReference type="ARBA" id="ARBA00023237"/>
    </source>
</evidence>
<evidence type="ECO:0000256" key="12">
    <source>
        <dbReference type="ARBA" id="ARBA00023170"/>
    </source>
</evidence>
<evidence type="ECO:0000259" key="17">
    <source>
        <dbReference type="SMART" id="SM00965"/>
    </source>
</evidence>
<dbReference type="InterPro" id="IPR010105">
    <property type="entry name" value="TonB_sidphr_rcpt"/>
</dbReference>
<dbReference type="InterPro" id="IPR039426">
    <property type="entry name" value="TonB-dep_rcpt-like"/>
</dbReference>
<evidence type="ECO:0000313" key="19">
    <source>
        <dbReference type="Proteomes" id="UP001525968"/>
    </source>
</evidence>
<name>A0ABT2PHP9_9BURK</name>
<keyword evidence="11 14" id="KW-0472">Membrane</keyword>
<dbReference type="Pfam" id="PF07715">
    <property type="entry name" value="Plug"/>
    <property type="match status" value="1"/>
</dbReference>
<keyword evidence="3 14" id="KW-0813">Transport</keyword>
<evidence type="ECO:0000256" key="8">
    <source>
        <dbReference type="ARBA" id="ARBA00023004"/>
    </source>
</evidence>
<dbReference type="PANTHER" id="PTHR32552:SF74">
    <property type="entry name" value="HYDROXAMATE SIDEROPHORE RECEPTOR FHUE"/>
    <property type="match status" value="1"/>
</dbReference>
<evidence type="ECO:0000256" key="9">
    <source>
        <dbReference type="ARBA" id="ARBA00023065"/>
    </source>
</evidence>
<dbReference type="InterPro" id="IPR010917">
    <property type="entry name" value="TonB_rcpt_CS"/>
</dbReference>
<keyword evidence="19" id="KW-1185">Reference proteome</keyword>
<keyword evidence="10 16" id="KW-0798">TonB box</keyword>
<evidence type="ECO:0000256" key="10">
    <source>
        <dbReference type="ARBA" id="ARBA00023077"/>
    </source>
</evidence>
<sequence>MRSQTVQPIPLAFSSYPVPARPGLARPGLARPGPVALALRVLCVGTLASMAVAAVLAPNTVWAQAGTAQTAAQRAWAIPAGPLETVLNRLGREAGVLLTFGSSVTDGLRSGGVNGQYTVAQALEQALQGTELMAVPSAGGGYALRTMPTAAPAPGGPATLAAVTVTAAAHSDARTDGTGTYTAGPSASATGLNLALRETPQTVTVVSRQQMDDQGSTSVRDVMQQAAGITVQNYDSERWGFNARGFALTNFQYDGITKDYDGVYDWGATNSDMAIFDRVEIVKGATGLMGGTGDPSATVNFVRKRPTDHFQGSVTASAGSWNSARTELDLSSPLNASGSVRGRFVGAYQDRESFLDHYRQKKSVLYGVVEADLTRDTRLTVGADYQNTDPRGSTWTGFPMFFSDGTRTDFDRSFNPATTWSQRKLESRNLFATLEQRLANDWNFKLTANSESSKHRSLLGSASGGNPDAVTGEGMFFFMGDFRGNRTQNTLNASLSGPYELLGRKHEAMLGASWSDTQTDGPWSESLYPMLPGSIFGWTGNYTQPAFPPIAAYDEKRRQSGVYGATRLRPTDALSVIVGARVSRVDASDSRVYSDGVTPALTSSMRSRGEVTPYAGVVYDLNDSYSVYGSYTSIFSPQTSRDANRQFLPEVQGRSIEAGIKGEFLDGRVNASLAAFRIQQDNVAEYVDFVDGESIYRAVKGVSSKGIEAEVSGELAAGWNLQAGYAYAHVRNAEGKTVYGSTQMMSQPAHTLRLSTSYRLRGDWNPLTVGGGVAWQSATDGRVWNPVAGDYATIRQKGYALVSLMARYQFSKQLSAAIHVKNLLDTKYYSGLGLFETGFYGEPRSVTLTARYTF</sequence>
<comment type="subcellular location">
    <subcellularLocation>
        <location evidence="1 14">Cell outer membrane</location>
        <topology evidence="1 14">Multi-pass membrane protein</topology>
    </subcellularLocation>
</comment>
<dbReference type="Proteomes" id="UP001525968">
    <property type="component" value="Unassembled WGS sequence"/>
</dbReference>
<accession>A0ABT2PHP9</accession>
<keyword evidence="4 14" id="KW-1134">Transmembrane beta strand</keyword>
<keyword evidence="7" id="KW-0732">Signal</keyword>
<keyword evidence="6 14" id="KW-0812">Transmembrane</keyword>
<dbReference type="SUPFAM" id="SSF56935">
    <property type="entry name" value="Porins"/>
    <property type="match status" value="1"/>
</dbReference>
<proteinExistence type="inferred from homology"/>
<evidence type="ECO:0000256" key="7">
    <source>
        <dbReference type="ARBA" id="ARBA00022729"/>
    </source>
</evidence>
<dbReference type="Gene3D" id="3.55.50.30">
    <property type="match status" value="1"/>
</dbReference>
<dbReference type="Gene3D" id="2.170.130.10">
    <property type="entry name" value="TonB-dependent receptor, plug domain"/>
    <property type="match status" value="1"/>
</dbReference>
<dbReference type="PANTHER" id="PTHR32552">
    <property type="entry name" value="FERRICHROME IRON RECEPTOR-RELATED"/>
    <property type="match status" value="1"/>
</dbReference>
<evidence type="ECO:0000256" key="11">
    <source>
        <dbReference type="ARBA" id="ARBA00023136"/>
    </source>
</evidence>
<keyword evidence="9" id="KW-0406">Ion transport</keyword>
<dbReference type="Pfam" id="PF00593">
    <property type="entry name" value="TonB_dep_Rec_b-barrel"/>
    <property type="match status" value="1"/>
</dbReference>
<keyword evidence="13 14" id="KW-0998">Cell outer membrane</keyword>
<protein>
    <submittedName>
        <fullName evidence="18">TonB-dependent receptor</fullName>
    </submittedName>
</protein>
<dbReference type="InterPro" id="IPR037066">
    <property type="entry name" value="Plug_dom_sf"/>
</dbReference>
<organism evidence="18 19">
    <name type="scientific">Acidovorax bellezanensis</name>
    <dbReference type="NCBI Taxonomy" id="2976702"/>
    <lineage>
        <taxon>Bacteria</taxon>
        <taxon>Pseudomonadati</taxon>
        <taxon>Pseudomonadota</taxon>
        <taxon>Betaproteobacteria</taxon>
        <taxon>Burkholderiales</taxon>
        <taxon>Comamonadaceae</taxon>
        <taxon>Acidovorax</taxon>
    </lineage>
</organism>
<evidence type="ECO:0000256" key="3">
    <source>
        <dbReference type="ARBA" id="ARBA00022448"/>
    </source>
</evidence>
<dbReference type="InterPro" id="IPR011662">
    <property type="entry name" value="Secretin/TonB_short_N"/>
</dbReference>
<dbReference type="Gene3D" id="2.40.170.20">
    <property type="entry name" value="TonB-dependent receptor, beta-barrel domain"/>
    <property type="match status" value="1"/>
</dbReference>
<reference evidence="18 19" key="1">
    <citation type="submission" date="2022-09" db="EMBL/GenBank/DDBJ databases">
        <title>Draft genome of isolate Be4.</title>
        <authorList>
            <person name="Sanchez-Castro I."/>
            <person name="Martinez-Rodriguez P."/>
            <person name="Descostes M."/>
            <person name="Merroun M."/>
        </authorList>
    </citation>
    <scope>NUCLEOTIDE SEQUENCE [LARGE SCALE GENOMIC DNA]</scope>
    <source>
        <strain evidence="18 19">Be4</strain>
    </source>
</reference>
<evidence type="ECO:0000256" key="1">
    <source>
        <dbReference type="ARBA" id="ARBA00004571"/>
    </source>
</evidence>
<keyword evidence="5" id="KW-0410">Iron transport</keyword>
<keyword evidence="12 18" id="KW-0675">Receptor</keyword>
<evidence type="ECO:0000256" key="5">
    <source>
        <dbReference type="ARBA" id="ARBA00022496"/>
    </source>
</evidence>
<dbReference type="EMBL" id="JAODYH010000003">
    <property type="protein sequence ID" value="MCT9809985.1"/>
    <property type="molecule type" value="Genomic_DNA"/>
</dbReference>
<feature type="short sequence motif" description="TonB C-terminal box" evidence="15">
    <location>
        <begin position="837"/>
        <end position="854"/>
    </location>
</feature>
<dbReference type="InterPro" id="IPR012910">
    <property type="entry name" value="Plug_dom"/>
</dbReference>